<feature type="compositionally biased region" description="Low complexity" evidence="2">
    <location>
        <begin position="975"/>
        <end position="984"/>
    </location>
</feature>
<feature type="compositionally biased region" description="Polar residues" evidence="2">
    <location>
        <begin position="698"/>
        <end position="717"/>
    </location>
</feature>
<gene>
    <name evidence="3" type="ORF">CALMAC_LOCUS6576</name>
</gene>
<feature type="compositionally biased region" description="Low complexity" evidence="2">
    <location>
        <begin position="815"/>
        <end position="824"/>
    </location>
</feature>
<feature type="compositionally biased region" description="Low complexity" evidence="2">
    <location>
        <begin position="937"/>
        <end position="952"/>
    </location>
</feature>
<feature type="compositionally biased region" description="Low complexity" evidence="2">
    <location>
        <begin position="371"/>
        <end position="381"/>
    </location>
</feature>
<dbReference type="AlphaFoldDB" id="A0A653C6A8"/>
<evidence type="ECO:0000313" key="3">
    <source>
        <dbReference type="EMBL" id="VEN43427.1"/>
    </source>
</evidence>
<evidence type="ECO:0000313" key="4">
    <source>
        <dbReference type="Proteomes" id="UP000410492"/>
    </source>
</evidence>
<feature type="compositionally biased region" description="Basic and acidic residues" evidence="2">
    <location>
        <begin position="270"/>
        <end position="281"/>
    </location>
</feature>
<feature type="compositionally biased region" description="Basic and acidic residues" evidence="2">
    <location>
        <begin position="832"/>
        <end position="862"/>
    </location>
</feature>
<dbReference type="EMBL" id="CAACVG010007062">
    <property type="protein sequence ID" value="VEN43427.1"/>
    <property type="molecule type" value="Genomic_DNA"/>
</dbReference>
<feature type="compositionally biased region" description="Low complexity" evidence="2">
    <location>
        <begin position="543"/>
        <end position="558"/>
    </location>
</feature>
<organism evidence="3 4">
    <name type="scientific">Callosobruchus maculatus</name>
    <name type="common">Southern cowpea weevil</name>
    <name type="synonym">Pulse bruchid</name>
    <dbReference type="NCBI Taxonomy" id="64391"/>
    <lineage>
        <taxon>Eukaryota</taxon>
        <taxon>Metazoa</taxon>
        <taxon>Ecdysozoa</taxon>
        <taxon>Arthropoda</taxon>
        <taxon>Hexapoda</taxon>
        <taxon>Insecta</taxon>
        <taxon>Pterygota</taxon>
        <taxon>Neoptera</taxon>
        <taxon>Endopterygota</taxon>
        <taxon>Coleoptera</taxon>
        <taxon>Polyphaga</taxon>
        <taxon>Cucujiformia</taxon>
        <taxon>Chrysomeloidea</taxon>
        <taxon>Chrysomelidae</taxon>
        <taxon>Bruchinae</taxon>
        <taxon>Bruchini</taxon>
        <taxon>Callosobruchus</taxon>
    </lineage>
</organism>
<feature type="compositionally biased region" description="Low complexity" evidence="2">
    <location>
        <begin position="747"/>
        <end position="756"/>
    </location>
</feature>
<feature type="region of interest" description="Disordered" evidence="2">
    <location>
        <begin position="202"/>
        <end position="252"/>
    </location>
</feature>
<feature type="compositionally biased region" description="Polar residues" evidence="2">
    <location>
        <begin position="465"/>
        <end position="475"/>
    </location>
</feature>
<feature type="compositionally biased region" description="Basic and acidic residues" evidence="2">
    <location>
        <begin position="346"/>
        <end position="370"/>
    </location>
</feature>
<feature type="compositionally biased region" description="Polar residues" evidence="2">
    <location>
        <begin position="282"/>
        <end position="298"/>
    </location>
</feature>
<feature type="compositionally biased region" description="Polar residues" evidence="2">
    <location>
        <begin position="323"/>
        <end position="338"/>
    </location>
</feature>
<feature type="compositionally biased region" description="Basic and acidic residues" evidence="2">
    <location>
        <begin position="476"/>
        <end position="503"/>
    </location>
</feature>
<feature type="compositionally biased region" description="Basic residues" evidence="2">
    <location>
        <begin position="884"/>
        <end position="896"/>
    </location>
</feature>
<feature type="compositionally biased region" description="Basic and acidic residues" evidence="2">
    <location>
        <begin position="672"/>
        <end position="682"/>
    </location>
</feature>
<feature type="compositionally biased region" description="Polar residues" evidence="2">
    <location>
        <begin position="27"/>
        <end position="39"/>
    </location>
</feature>
<dbReference type="OrthoDB" id="6781179at2759"/>
<sequence length="1077" mass="119558">MGKKTKYIKLNTCESAQFRRKRKPSKESSQTGGMVSSSVSRNTDELVRLLLDCVEQIPALTDQLAQNILGNEATEKKSEEIKNIDFENCSENCMQNTNKNTKHVEIQNSVQANEAHQQHDKSVEAKNRSVDTMKCALRVVEACCDKCTVDNVLQIPHEVKDEVRAAVERLQKLLSDLSAEALQAITDCLKEAIASASEYATGAYDPSRNNFNNSLDHKNQHSPPKASSEYSPTKGNNDEEPNSDKRNPGGGFKVTISILSATAIEIEEASENKPSETKDNDTTNNKSQTSLTSNQGPSKKSLKENKSKDRLDGSKSESKIQDSDNNPTNNKPQNSFTPKQSSSKKSLKENKSKYKLDASKSEPKSQDKSELSVSSEQNSSKKSLKKDKSKEKANKTKNEKASKKGKSSKDGTKKESQVSMVFDKEQNAAITPKDSMPENQTDDEKVNQNHENSSSSKHKPSKQHIGNNPQTSTIESKSKTKDSGRGKGKSDHSIEKSKSDHTNLDGNDQENVKNADKSVKGRDRKDVKNPKEQKSNNNMHSRPSITSSINSNTPNSSNLESKKGGCCANSPQVCKQSHDTSKCKFNENHSDQSNNQYNRLHQDTDDHMYGKSIGNQDKSPSPSMSKAHTGNKKTGGVDGTAGKPPQMSSVRIESNSYDIKVSRTEIVITDSADSKHRPDKKQSGPVNDSWSSRRKSPESTPGSKQTDSHNKGLSGQEETSDGERKRHRANIAQNSKYHHQDAHESPSKYYPSKSSEGVTDLPGRESRGPRGSRGSYTSASENFAQHDDKHKTPKKRDGESQSKNCYDRTHKSSRRTSSGHSISTMASPCDKCSGHKKERREPNDSSDDQRPSSYDKTRDRRGSASSIYSLESIAPMMSTSCNKCNKKKREKYKSKDRRGSASSNQSFSSIMSWISCDKCNQKKKKRKQHKDRRGPVSSNHSYSSITSSSSCKKCNKHKQKNRKSKEHSSGRAFGSSSTCSCSKKSSNHRRGSVTSNRSRDSDFSICMCEVGENSINFLSNLIRTIEDFLHERCFRLFFGPSLDESAIAFYETYPLLPTAASNARNRLRGMFSDEEDS</sequence>
<feature type="compositionally biased region" description="Basic and acidic residues" evidence="2">
    <location>
        <begin position="784"/>
        <end position="810"/>
    </location>
</feature>
<feature type="compositionally biased region" description="Basic and acidic residues" evidence="2">
    <location>
        <begin position="510"/>
        <end position="534"/>
    </location>
</feature>
<feature type="compositionally biased region" description="Basic residues" evidence="2">
    <location>
        <begin position="953"/>
        <end position="965"/>
    </location>
</feature>
<feature type="region of interest" description="Disordered" evidence="2">
    <location>
        <begin position="268"/>
        <end position="906"/>
    </location>
</feature>
<feature type="compositionally biased region" description="Basic and acidic residues" evidence="2">
    <location>
        <begin position="576"/>
        <end position="590"/>
    </location>
</feature>
<protein>
    <submittedName>
        <fullName evidence="3">Uncharacterized protein</fullName>
    </submittedName>
</protein>
<feature type="compositionally biased region" description="Basic and acidic residues" evidence="2">
    <location>
        <begin position="386"/>
        <end position="426"/>
    </location>
</feature>
<reference evidence="3 4" key="1">
    <citation type="submission" date="2019-01" db="EMBL/GenBank/DDBJ databases">
        <authorList>
            <person name="Sayadi A."/>
        </authorList>
    </citation>
    <scope>NUCLEOTIDE SEQUENCE [LARGE SCALE GENOMIC DNA]</scope>
</reference>
<dbReference type="Proteomes" id="UP000410492">
    <property type="component" value="Unassembled WGS sequence"/>
</dbReference>
<feature type="coiled-coil region" evidence="1">
    <location>
        <begin position="160"/>
        <end position="187"/>
    </location>
</feature>
<feature type="region of interest" description="Disordered" evidence="2">
    <location>
        <begin position="924"/>
        <end position="999"/>
    </location>
</feature>
<name>A0A653C6A8_CALMS</name>
<proteinExistence type="predicted"/>
<keyword evidence="4" id="KW-1185">Reference proteome</keyword>
<feature type="compositionally biased region" description="Basic and acidic residues" evidence="2">
    <location>
        <begin position="600"/>
        <end position="609"/>
    </location>
</feature>
<feature type="compositionally biased region" description="Polar residues" evidence="2">
    <location>
        <begin position="646"/>
        <end position="657"/>
    </location>
</feature>
<accession>A0A653C6A8</accession>
<evidence type="ECO:0000256" key="1">
    <source>
        <dbReference type="SAM" id="Coils"/>
    </source>
</evidence>
<feature type="region of interest" description="Disordered" evidence="2">
    <location>
        <begin position="17"/>
        <end position="39"/>
    </location>
</feature>
<feature type="compositionally biased region" description="Basic and acidic residues" evidence="2">
    <location>
        <begin position="301"/>
        <end position="322"/>
    </location>
</feature>
<keyword evidence="1" id="KW-0175">Coiled coil</keyword>
<evidence type="ECO:0000256" key="2">
    <source>
        <dbReference type="SAM" id="MobiDB-lite"/>
    </source>
</evidence>
<feature type="compositionally biased region" description="Polar residues" evidence="2">
    <location>
        <begin position="613"/>
        <end position="628"/>
    </location>
</feature>